<dbReference type="SUPFAM" id="SSF53474">
    <property type="entry name" value="alpha/beta-Hydrolases"/>
    <property type="match status" value="1"/>
</dbReference>
<dbReference type="InterPro" id="IPR000639">
    <property type="entry name" value="Epox_hydrolase-like"/>
</dbReference>
<feature type="domain" description="AB hydrolase-1" evidence="2">
    <location>
        <begin position="13"/>
        <end position="112"/>
    </location>
</feature>
<evidence type="ECO:0000313" key="4">
    <source>
        <dbReference type="Proteomes" id="UP000644147"/>
    </source>
</evidence>
<comment type="caution">
    <text evidence="3">The sequence shown here is derived from an EMBL/GenBank/DDBJ whole genome shotgun (WGS) entry which is preliminary data.</text>
</comment>
<evidence type="ECO:0000259" key="2">
    <source>
        <dbReference type="Pfam" id="PF00561"/>
    </source>
</evidence>
<keyword evidence="1 3" id="KW-0378">Hydrolase</keyword>
<evidence type="ECO:0000256" key="1">
    <source>
        <dbReference type="ARBA" id="ARBA00022801"/>
    </source>
</evidence>
<dbReference type="Proteomes" id="UP000644147">
    <property type="component" value="Unassembled WGS sequence"/>
</dbReference>
<proteinExistence type="predicted"/>
<dbReference type="EMBL" id="JAEHFX010000009">
    <property type="protein sequence ID" value="MBK0404387.1"/>
    <property type="molecule type" value="Genomic_DNA"/>
</dbReference>
<dbReference type="PANTHER" id="PTHR46118">
    <property type="entry name" value="PROTEIN ABHD11"/>
    <property type="match status" value="1"/>
</dbReference>
<name>A0ABS1C4T7_9BACT</name>
<keyword evidence="4" id="KW-1185">Reference proteome</keyword>
<dbReference type="RefSeq" id="WP_200507229.1">
    <property type="nucleotide sequence ID" value="NZ_JAEHFX010000009.1"/>
</dbReference>
<sequence>MKLHFRTIGEGQPFVIMHGLFGTSDNWQTLGRRFSETHKVYLVDMRNHGRSDHSHEFDYQLMADDIKEFVQSENLQNPIIMGHSMGGKAAMNFALQNPDMLERLIVVDIAPKAYPVHHDQIIEGLRSVDLASLKSRTEADEKLQPFVPEADTRLFLLKNLYRKEDNTFDWRVNLRSVEENIDKLGAAIASDAPFTKPTLFVRGGKSRYIKPEDEFDVICHLFPNVEIETIEEAGHWVHAEAPDKFYDIVMNFLNLVK</sequence>
<gene>
    <name evidence="3" type="ORF">I5M27_15420</name>
</gene>
<reference evidence="3 4" key="1">
    <citation type="submission" date="2020-12" db="EMBL/GenBank/DDBJ databases">
        <title>Bacterial novel species Adhaeribacter sp. BT258 isolated from soil.</title>
        <authorList>
            <person name="Jung H.-Y."/>
        </authorList>
    </citation>
    <scope>NUCLEOTIDE SEQUENCE [LARGE SCALE GENOMIC DNA]</scope>
    <source>
        <strain evidence="3 4">BT258</strain>
    </source>
</reference>
<dbReference type="InterPro" id="IPR029058">
    <property type="entry name" value="AB_hydrolase_fold"/>
</dbReference>
<dbReference type="PANTHER" id="PTHR46118:SF4">
    <property type="entry name" value="PROTEIN ABHD11"/>
    <property type="match status" value="1"/>
</dbReference>
<dbReference type="InterPro" id="IPR000073">
    <property type="entry name" value="AB_hydrolase_1"/>
</dbReference>
<dbReference type="GO" id="GO:0016787">
    <property type="term" value="F:hydrolase activity"/>
    <property type="evidence" value="ECO:0007669"/>
    <property type="project" value="UniProtKB-KW"/>
</dbReference>
<dbReference type="Gene3D" id="3.40.50.1820">
    <property type="entry name" value="alpha/beta hydrolase"/>
    <property type="match status" value="1"/>
</dbReference>
<dbReference type="PRINTS" id="PR00412">
    <property type="entry name" value="EPOXHYDRLASE"/>
</dbReference>
<organism evidence="3 4">
    <name type="scientific">Adhaeribacter terrigena</name>
    <dbReference type="NCBI Taxonomy" id="2793070"/>
    <lineage>
        <taxon>Bacteria</taxon>
        <taxon>Pseudomonadati</taxon>
        <taxon>Bacteroidota</taxon>
        <taxon>Cytophagia</taxon>
        <taxon>Cytophagales</taxon>
        <taxon>Hymenobacteraceae</taxon>
        <taxon>Adhaeribacter</taxon>
    </lineage>
</organism>
<accession>A0ABS1C4T7</accession>
<evidence type="ECO:0000313" key="3">
    <source>
        <dbReference type="EMBL" id="MBK0404387.1"/>
    </source>
</evidence>
<dbReference type="PRINTS" id="PR00111">
    <property type="entry name" value="ABHYDROLASE"/>
</dbReference>
<protein>
    <submittedName>
        <fullName evidence="3">Alpha/beta fold hydrolase</fullName>
    </submittedName>
</protein>
<dbReference type="Pfam" id="PF00561">
    <property type="entry name" value="Abhydrolase_1"/>
    <property type="match status" value="1"/>
</dbReference>